<dbReference type="EMBL" id="KQ964946">
    <property type="protein sequence ID" value="KXN65211.1"/>
    <property type="molecule type" value="Genomic_DNA"/>
</dbReference>
<proteinExistence type="predicted"/>
<dbReference type="AlphaFoldDB" id="A0A137NR44"/>
<dbReference type="Proteomes" id="UP000070444">
    <property type="component" value="Unassembled WGS sequence"/>
</dbReference>
<evidence type="ECO:0000313" key="2">
    <source>
        <dbReference type="EMBL" id="KXN65211.1"/>
    </source>
</evidence>
<feature type="signal peptide" evidence="1">
    <location>
        <begin position="1"/>
        <end position="15"/>
    </location>
</feature>
<evidence type="ECO:0000313" key="3">
    <source>
        <dbReference type="Proteomes" id="UP000070444"/>
    </source>
</evidence>
<accession>A0A137NR44</accession>
<keyword evidence="1" id="KW-0732">Signal</keyword>
<name>A0A137NR44_CONC2</name>
<gene>
    <name evidence="2" type="ORF">CONCODRAFT_13288</name>
</gene>
<feature type="chain" id="PRO_5012542887" evidence="1">
    <location>
        <begin position="16"/>
        <end position="141"/>
    </location>
</feature>
<sequence>MKIISSLILLNTLLAWKADLELRVAAQGIKKVVEYEMFVKSDAGGAVTLSCQPKAKELACTGGKGISDQGGYWVENLNCNDKCCKATIVTKNPQKSYNIEVCTDCKNFDPKNPPTGAWVTKNKCEGTKNFSLYTDGSMKYI</sequence>
<keyword evidence="3" id="KW-1185">Reference proteome</keyword>
<protein>
    <submittedName>
        <fullName evidence="2">Uncharacterized protein</fullName>
    </submittedName>
</protein>
<reference evidence="2 3" key="1">
    <citation type="journal article" date="2015" name="Genome Biol. Evol.">
        <title>Phylogenomic analyses indicate that early fungi evolved digesting cell walls of algal ancestors of land plants.</title>
        <authorList>
            <person name="Chang Y."/>
            <person name="Wang S."/>
            <person name="Sekimoto S."/>
            <person name="Aerts A.L."/>
            <person name="Choi C."/>
            <person name="Clum A."/>
            <person name="LaButti K.M."/>
            <person name="Lindquist E.A."/>
            <person name="Yee Ngan C."/>
            <person name="Ohm R.A."/>
            <person name="Salamov A.A."/>
            <person name="Grigoriev I.V."/>
            <person name="Spatafora J.W."/>
            <person name="Berbee M.L."/>
        </authorList>
    </citation>
    <scope>NUCLEOTIDE SEQUENCE [LARGE SCALE GENOMIC DNA]</scope>
    <source>
        <strain evidence="2 3">NRRL 28638</strain>
    </source>
</reference>
<evidence type="ECO:0000256" key="1">
    <source>
        <dbReference type="SAM" id="SignalP"/>
    </source>
</evidence>
<organism evidence="2 3">
    <name type="scientific">Conidiobolus coronatus (strain ATCC 28846 / CBS 209.66 / NRRL 28638)</name>
    <name type="common">Delacroixia coronata</name>
    <dbReference type="NCBI Taxonomy" id="796925"/>
    <lineage>
        <taxon>Eukaryota</taxon>
        <taxon>Fungi</taxon>
        <taxon>Fungi incertae sedis</taxon>
        <taxon>Zoopagomycota</taxon>
        <taxon>Entomophthoromycotina</taxon>
        <taxon>Entomophthoromycetes</taxon>
        <taxon>Entomophthorales</taxon>
        <taxon>Ancylistaceae</taxon>
        <taxon>Conidiobolus</taxon>
    </lineage>
</organism>